<evidence type="ECO:0000313" key="5">
    <source>
        <dbReference type="EMBL" id="EFJ69611.1"/>
    </source>
</evidence>
<dbReference type="InterPro" id="IPR014268">
    <property type="entry name" value="GtfB"/>
</dbReference>
<evidence type="ECO:0000256" key="3">
    <source>
        <dbReference type="ARBA" id="ARBA00023136"/>
    </source>
</evidence>
<evidence type="ECO:0000256" key="2">
    <source>
        <dbReference type="ARBA" id="ARBA00022475"/>
    </source>
</evidence>
<keyword evidence="2 4" id="KW-1003">Cell membrane</keyword>
<keyword evidence="5" id="KW-0328">Glycosyltransferase</keyword>
<name>A0AA87A3P0_9LACO</name>
<dbReference type="RefSeq" id="WP_003648286.1">
    <property type="nucleotide sequence ID" value="NZ_CP040500.1"/>
</dbReference>
<sequence>MINLFENLDVASTDFLRSQLFAGLNIPSVVIHDDGFLPKEVDSPIKFYCKVTDQNTPLYFDKVKIPKFYRIVATAQKGEIFDLHQKKADIVFAATDNNRLVKEVRWLDDKGQLSWIDHYNREGRIFAKTYVNNGQEVLRKYFDNEGKAVIVHYLVAGDILLFDDDETRHFSNLVQFMQYYLRARHYKVDHIFYNTLNQSMFVSLGMGEKGSDTLFWHEKLGEELPGNMTYLSKNGTRTKHVVFENYLDWEKWKNKLPKGGKLDFCFLGMIYPHARGNKLRPEAVILTNSDQIEHLQEIVEALPNINFHIAAITEMSAKLLAFDKYNNVHLYPNATPKRMKDLYQSCDIYFDINHGNEILDAVRGAFEQNMLIVGFKNTLHNPNFVSPDSIFEVDQVNDMAHRVNEALEDAKKMQKFVDDQRLTAGDTTVENYQKVIGALNNE</sequence>
<dbReference type="EMBL" id="ACGO02000001">
    <property type="protein sequence ID" value="EFJ69611.1"/>
    <property type="molecule type" value="Genomic_DNA"/>
</dbReference>
<evidence type="ECO:0000313" key="6">
    <source>
        <dbReference type="Proteomes" id="UP000003672"/>
    </source>
</evidence>
<comment type="function">
    <text evidence="4">Required for polymorphic O-glycosylation of the serine-rich repeat protein in this bacteria. A stabilizing protein that is part of the accessory SecA2/SecY2 system specifically required to export serine-rich repeat cell wall proteins usually encoded upstream in the same operon. The GtfA-GtfB complex adds GlcNAc from UDP-GlcNAc to the substrate protein, attaching the first sugar residue. Stabilizes the glycosylation activity of GtfA. Has no N-acetylglucosaminyl transferase activity on its own.</text>
</comment>
<gene>
    <name evidence="4 5" type="primary">gtfB</name>
    <name evidence="5" type="ORF">HMPREF0514_10055</name>
</gene>
<comment type="similarity">
    <text evidence="4">Belongs to the GtfB family.</text>
</comment>
<accession>A0AA87A3P0</accession>
<dbReference type="HAMAP" id="MF_01473">
    <property type="entry name" value="GtfB"/>
    <property type="match status" value="1"/>
</dbReference>
<keyword evidence="3 4" id="KW-0472">Membrane</keyword>
<keyword evidence="5" id="KW-0808">Transferase</keyword>
<comment type="caution">
    <text evidence="5">The sequence shown here is derived from an EMBL/GenBank/DDBJ whole genome shotgun (WGS) entry which is preliminary data.</text>
</comment>
<dbReference type="GO" id="GO:0017122">
    <property type="term" value="C:protein N-acetylglucosaminyltransferase complex"/>
    <property type="evidence" value="ECO:0007669"/>
    <property type="project" value="UniProtKB-UniRule"/>
</dbReference>
<evidence type="ECO:0000256" key="1">
    <source>
        <dbReference type="ARBA" id="ARBA00004922"/>
    </source>
</evidence>
<organism evidence="5 6">
    <name type="scientific">Lactobacillus paragasseri JV-V03</name>
    <dbReference type="NCBI Taxonomy" id="525326"/>
    <lineage>
        <taxon>Bacteria</taxon>
        <taxon>Bacillati</taxon>
        <taxon>Bacillota</taxon>
        <taxon>Bacilli</taxon>
        <taxon>Lactobacillales</taxon>
        <taxon>Lactobacillaceae</taxon>
        <taxon>Lactobacillus</taxon>
    </lineage>
</organism>
<dbReference type="AlphaFoldDB" id="A0AA87A3P0"/>
<dbReference type="GO" id="GO:0016757">
    <property type="term" value="F:glycosyltransferase activity"/>
    <property type="evidence" value="ECO:0007669"/>
    <property type="project" value="UniProtKB-KW"/>
</dbReference>
<comment type="subcellular location">
    <subcellularLocation>
        <location evidence="4">Cell membrane</location>
        <topology evidence="4">Peripheral membrane protein</topology>
    </subcellularLocation>
</comment>
<dbReference type="GO" id="GO:0031647">
    <property type="term" value="P:regulation of protein stability"/>
    <property type="evidence" value="ECO:0007669"/>
    <property type="project" value="UniProtKB-UniRule"/>
</dbReference>
<dbReference type="GO" id="GO:0005886">
    <property type="term" value="C:plasma membrane"/>
    <property type="evidence" value="ECO:0007669"/>
    <property type="project" value="UniProtKB-SubCell"/>
</dbReference>
<proteinExistence type="inferred from homology"/>
<dbReference type="NCBIfam" id="TIGR02919">
    <property type="entry name" value="accessory Sec system glycosylation chaperone GtfB"/>
    <property type="match status" value="1"/>
</dbReference>
<comment type="subunit">
    <text evidence="4">Forms a heterotetramer with 2 subunits each of GtfA and GtfB. Part of the accessory SecA2/SecY2 protein translocation apparatus.</text>
</comment>
<reference evidence="5 6" key="1">
    <citation type="submission" date="2010-06" db="EMBL/GenBank/DDBJ databases">
        <authorList>
            <person name="Muzny D."/>
            <person name="Qin X."/>
            <person name="Buhay C."/>
            <person name="Dugan-Rocha S."/>
            <person name="Ding Y."/>
            <person name="Chen G."/>
            <person name="Hawes A."/>
            <person name="Holder M."/>
            <person name="Jhangiani S."/>
            <person name="Johnson A."/>
            <person name="Khan Z."/>
            <person name="Li Z."/>
            <person name="Liu W."/>
            <person name="Liu X."/>
            <person name="Perez L."/>
            <person name="Shen H."/>
            <person name="Wang Q."/>
            <person name="Watt J."/>
            <person name="Xi L."/>
            <person name="Xin Y."/>
            <person name="Zhou J."/>
            <person name="Deng J."/>
            <person name="Jiang H."/>
            <person name="Liu Y."/>
            <person name="Qu J."/>
            <person name="Song X.-Z."/>
            <person name="Zhang L."/>
            <person name="Villasana D."/>
            <person name="Johnson A."/>
            <person name="Liu J."/>
            <person name="Liyanage D."/>
            <person name="Lorensuhewa L."/>
            <person name="Robinson T."/>
            <person name="Song A."/>
            <person name="Song B.-B."/>
            <person name="Dinh H."/>
            <person name="Thornton R."/>
            <person name="Coyle M."/>
            <person name="Francisco L."/>
            <person name="Jackson L."/>
            <person name="Javaid M."/>
            <person name="Korchina V."/>
            <person name="Kovar C."/>
            <person name="Mata R."/>
            <person name="Mathew T."/>
            <person name="Ngo R."/>
            <person name="Nguyen L."/>
            <person name="Nguyen N."/>
            <person name="Okwuonu G."/>
            <person name="Ongeri F."/>
            <person name="Pham C."/>
            <person name="Simmons D."/>
            <person name="Wilczek-Boney K."/>
            <person name="Hale W."/>
            <person name="Jakkamsetti A."/>
            <person name="Pham P."/>
            <person name="Ruth R."/>
            <person name="San Lucas F."/>
            <person name="Warren J."/>
            <person name="Zhang J."/>
            <person name="Zhao Z."/>
            <person name="Zhou C."/>
            <person name="Zhu D."/>
            <person name="Lee S."/>
            <person name="Bess C."/>
            <person name="Blankenburg K."/>
            <person name="Forbes L."/>
            <person name="Fu Q."/>
            <person name="Gubbala S."/>
            <person name="Hirani K."/>
            <person name="Jayaseelan J.C."/>
            <person name="Lara F."/>
            <person name="Munidasa M."/>
            <person name="Palculict T."/>
            <person name="Patil S."/>
            <person name="Pu L.-L."/>
            <person name="Saada N."/>
            <person name="Tang L."/>
            <person name="Weissenberger G."/>
            <person name="Zhu Y."/>
            <person name="Hemphill L."/>
            <person name="Shang Y."/>
            <person name="Youmans B."/>
            <person name="Ayvaz T."/>
            <person name="Ross M."/>
            <person name="Santibanez J."/>
            <person name="Aqrawi P."/>
            <person name="Gross S."/>
            <person name="Joshi V."/>
            <person name="Fowler G."/>
            <person name="Nazareth L."/>
            <person name="Reid J."/>
            <person name="Worley K."/>
            <person name="Petrosino J."/>
            <person name="Highlander S."/>
            <person name="Gibbs R."/>
        </authorList>
    </citation>
    <scope>NUCLEOTIDE SEQUENCE [LARGE SCALE GENOMIC DNA]</scope>
    <source>
        <strain evidence="5 6">JV-V03</strain>
    </source>
</reference>
<dbReference type="Proteomes" id="UP000003672">
    <property type="component" value="Unassembled WGS sequence"/>
</dbReference>
<evidence type="ECO:0000256" key="4">
    <source>
        <dbReference type="HAMAP-Rule" id="MF_01473"/>
    </source>
</evidence>
<protein>
    <recommendedName>
        <fullName evidence="4">UDP-N-acetylglucosamine--peptide N-acetylglucosaminyltransferase stabilizing protein GtfB</fullName>
    </recommendedName>
    <alternativeName>
        <fullName evidence="4">Glycosyltransferase stabilizing protein GtfB</fullName>
    </alternativeName>
</protein>
<comment type="pathway">
    <text evidence="1 4">Protein modification; protein glycosylation.</text>
</comment>